<gene>
    <name evidence="1" type="ORF">CCMP2556_LOCUS50417</name>
</gene>
<protein>
    <submittedName>
        <fullName evidence="1">Uncharacterized protein</fullName>
    </submittedName>
</protein>
<evidence type="ECO:0000313" key="1">
    <source>
        <dbReference type="EMBL" id="CAK9108159.1"/>
    </source>
</evidence>
<evidence type="ECO:0000313" key="2">
    <source>
        <dbReference type="Proteomes" id="UP001642484"/>
    </source>
</evidence>
<organism evidence="1 2">
    <name type="scientific">Durusdinium trenchii</name>
    <dbReference type="NCBI Taxonomy" id="1381693"/>
    <lineage>
        <taxon>Eukaryota</taxon>
        <taxon>Sar</taxon>
        <taxon>Alveolata</taxon>
        <taxon>Dinophyceae</taxon>
        <taxon>Suessiales</taxon>
        <taxon>Symbiodiniaceae</taxon>
        <taxon>Durusdinium</taxon>
    </lineage>
</organism>
<dbReference type="Proteomes" id="UP001642484">
    <property type="component" value="Unassembled WGS sequence"/>
</dbReference>
<dbReference type="EMBL" id="CAXAMN010027065">
    <property type="protein sequence ID" value="CAK9108159.1"/>
    <property type="molecule type" value="Genomic_DNA"/>
</dbReference>
<feature type="non-terminal residue" evidence="1">
    <location>
        <position position="334"/>
    </location>
</feature>
<accession>A0ABP0S777</accession>
<proteinExistence type="predicted"/>
<comment type="caution">
    <text evidence="1">The sequence shown here is derived from an EMBL/GenBank/DDBJ whole genome shotgun (WGS) entry which is preliminary data.</text>
</comment>
<keyword evidence="2" id="KW-1185">Reference proteome</keyword>
<name>A0ABP0S777_9DINO</name>
<reference evidence="1 2" key="1">
    <citation type="submission" date="2024-02" db="EMBL/GenBank/DDBJ databases">
        <authorList>
            <person name="Chen Y."/>
            <person name="Shah S."/>
            <person name="Dougan E. K."/>
            <person name="Thang M."/>
            <person name="Chan C."/>
        </authorList>
    </citation>
    <scope>NUCLEOTIDE SEQUENCE [LARGE SCALE GENOMIC DNA]</scope>
</reference>
<sequence>MAEAKRVMKRMEDACEPSCSEECQSARLELNSVEKRFEEQLLRQKKQAEKLKHSHTSGDPDCLEGALQEAQDHGLEEEHLLPAQARLRELRTAERQVQKAIETADRVHLTAAVEEAGRQGLKTALVDEALQKLQSSKTGNLIAAIRERDYHGLKNAIAEAESRKPHEVAEVADVLSQAKDVHETLDTVAKDVSAALRTMKFEDLQRSVKEAAQHKIVTEDVKKAEGVVATMNEALEKLQANRSTDLAALQESLHAARQLGLQDHEVYSKSAELFSSSCMPDFQWALEEQREMWLVLCLRRPMPSGGAAPSHPFAVCAAELCHAAQISPEAEPYA</sequence>